<keyword evidence="4" id="KW-1185">Reference proteome</keyword>
<dbReference type="EMBL" id="FUEZ01000004">
    <property type="protein sequence ID" value="SPM43345.1"/>
    <property type="molecule type" value="Genomic_DNA"/>
</dbReference>
<reference evidence="3 4" key="1">
    <citation type="submission" date="2017-01" db="EMBL/GenBank/DDBJ databases">
        <authorList>
            <consortium name="Urmite Genomes"/>
        </authorList>
    </citation>
    <scope>NUCLEOTIDE SEQUENCE [LARGE SCALE GENOMIC DNA]</scope>
    <source>
        <strain evidence="3 4">AB215</strain>
    </source>
</reference>
<dbReference type="InterPro" id="IPR024455">
    <property type="entry name" value="Phage_capsid"/>
</dbReference>
<dbReference type="Pfam" id="PF05065">
    <property type="entry name" value="Phage_capsid"/>
    <property type="match status" value="1"/>
</dbReference>
<dbReference type="RefSeq" id="WP_077081622.1">
    <property type="nucleotide sequence ID" value="NZ_FUEZ01000004.1"/>
</dbReference>
<evidence type="ECO:0000313" key="3">
    <source>
        <dbReference type="EMBL" id="SPM43345.1"/>
    </source>
</evidence>
<dbReference type="SUPFAM" id="SSF56563">
    <property type="entry name" value="Major capsid protein gp5"/>
    <property type="match status" value="1"/>
</dbReference>
<evidence type="ECO:0000259" key="2">
    <source>
        <dbReference type="Pfam" id="PF05065"/>
    </source>
</evidence>
<name>A0A2U3PI54_9MYCO</name>
<dbReference type="InterPro" id="IPR054612">
    <property type="entry name" value="Phage_capsid-like_C"/>
</dbReference>
<proteinExistence type="predicted"/>
<dbReference type="Proteomes" id="UP000240424">
    <property type="component" value="Unassembled WGS sequence"/>
</dbReference>
<dbReference type="OrthoDB" id="3233650at2"/>
<dbReference type="NCBIfam" id="TIGR01554">
    <property type="entry name" value="major_cap_HK97"/>
    <property type="match status" value="1"/>
</dbReference>
<feature type="domain" description="Phage capsid-like C-terminal" evidence="2">
    <location>
        <begin position="23"/>
        <end position="294"/>
    </location>
</feature>
<dbReference type="Gene3D" id="3.30.2400.10">
    <property type="entry name" value="Major capsid protein gp5"/>
    <property type="match status" value="1"/>
</dbReference>
<dbReference type="STRING" id="1841861.GCA_900157365_03886"/>
<gene>
    <name evidence="3" type="ORF">MNAB215_5567</name>
</gene>
<accession>A0A2U3PI54</accession>
<comment type="subcellular location">
    <subcellularLocation>
        <location evidence="1">Virion</location>
    </subcellularLocation>
</comment>
<protein>
    <submittedName>
        <fullName evidence="3">Major capsid protein</fullName>
    </submittedName>
</protein>
<evidence type="ECO:0000313" key="4">
    <source>
        <dbReference type="Proteomes" id="UP000240424"/>
    </source>
</evidence>
<dbReference type="AlphaFoldDB" id="A0A2U3PI54"/>
<evidence type="ECO:0000256" key="1">
    <source>
        <dbReference type="ARBA" id="ARBA00004328"/>
    </source>
</evidence>
<dbReference type="Gene3D" id="3.30.2320.10">
    <property type="entry name" value="hypothetical protein PF0899 domain"/>
    <property type="match status" value="1"/>
</dbReference>
<organism evidence="3 4">
    <name type="scientific">Mycobacterium numidiamassiliense</name>
    <dbReference type="NCBI Taxonomy" id="1841861"/>
    <lineage>
        <taxon>Bacteria</taxon>
        <taxon>Bacillati</taxon>
        <taxon>Actinomycetota</taxon>
        <taxon>Actinomycetes</taxon>
        <taxon>Mycobacteriales</taxon>
        <taxon>Mycobacteriaceae</taxon>
        <taxon>Mycobacterium</taxon>
    </lineage>
</organism>
<sequence>MALTSGVSSGAGILSAEEVGILVVQPLRLRSVGLRVSTVVETMRPTYRFPIVESDATAALVQEGSEITESEADLGQISVTPVGIKALTTVSNELIADAAENAAAAAVIADGLVRSFARKYDKCFFGAVSNFDGTSAPAMSGLENVAYQAVNVGAPYSNLDPFAKAISLIESVGSVCTSFAASFSTCLSLMELKKFGATTDVVSNEPLLAQGEGDVSQPVSRNIFGVPLYSAPEGTIEDGVVWALASDKTFTVMRMDISIVANPFSAFSSDSTQIRGVMRLAPGFPHAAAVVKITGAVPGS</sequence>